<dbReference type="GO" id="GO:0030247">
    <property type="term" value="F:polysaccharide binding"/>
    <property type="evidence" value="ECO:0007669"/>
    <property type="project" value="InterPro"/>
</dbReference>
<dbReference type="GO" id="GO:0016020">
    <property type="term" value="C:membrane"/>
    <property type="evidence" value="ECO:0007669"/>
    <property type="project" value="UniProtKB-SubCell"/>
</dbReference>
<evidence type="ECO:0000259" key="9">
    <source>
        <dbReference type="Pfam" id="PF14380"/>
    </source>
</evidence>
<comment type="catalytic activity">
    <reaction evidence="5">
        <text>L-threonyl-[protein] + ATP = O-phospho-L-threonyl-[protein] + ADP + H(+)</text>
        <dbReference type="Rhea" id="RHEA:46608"/>
        <dbReference type="Rhea" id="RHEA-COMP:11060"/>
        <dbReference type="Rhea" id="RHEA-COMP:11605"/>
        <dbReference type="ChEBI" id="CHEBI:15378"/>
        <dbReference type="ChEBI" id="CHEBI:30013"/>
        <dbReference type="ChEBI" id="CHEBI:30616"/>
        <dbReference type="ChEBI" id="CHEBI:61977"/>
        <dbReference type="ChEBI" id="CHEBI:456216"/>
        <dbReference type="EC" id="2.7.11.1"/>
    </reaction>
</comment>
<organism evidence="10 11">
    <name type="scientific">Medicago truncatula</name>
    <name type="common">Barrel medic</name>
    <name type="synonym">Medicago tribuloides</name>
    <dbReference type="NCBI Taxonomy" id="3880"/>
    <lineage>
        <taxon>Eukaryota</taxon>
        <taxon>Viridiplantae</taxon>
        <taxon>Streptophyta</taxon>
        <taxon>Embryophyta</taxon>
        <taxon>Tracheophyta</taxon>
        <taxon>Spermatophyta</taxon>
        <taxon>Magnoliopsida</taxon>
        <taxon>eudicotyledons</taxon>
        <taxon>Gunneridae</taxon>
        <taxon>Pentapetalae</taxon>
        <taxon>rosids</taxon>
        <taxon>fabids</taxon>
        <taxon>Fabales</taxon>
        <taxon>Fabaceae</taxon>
        <taxon>Papilionoideae</taxon>
        <taxon>50 kb inversion clade</taxon>
        <taxon>NPAAA clade</taxon>
        <taxon>Hologalegina</taxon>
        <taxon>IRL clade</taxon>
        <taxon>Trifolieae</taxon>
        <taxon>Medicago</taxon>
    </lineage>
</organism>
<dbReference type="Pfam" id="PF13947">
    <property type="entry name" value="GUB_WAK_bind"/>
    <property type="match status" value="1"/>
</dbReference>
<feature type="domain" description="Wall-associated receptor kinase galacturonan-binding" evidence="8">
    <location>
        <begin position="30"/>
        <end position="97"/>
    </location>
</feature>
<dbReference type="Proteomes" id="UP000265566">
    <property type="component" value="Chromosome 6"/>
</dbReference>
<comment type="catalytic activity">
    <reaction evidence="6">
        <text>L-seryl-[protein] + ATP = O-phospho-L-seryl-[protein] + ADP + H(+)</text>
        <dbReference type="Rhea" id="RHEA:17989"/>
        <dbReference type="Rhea" id="RHEA-COMP:9863"/>
        <dbReference type="Rhea" id="RHEA-COMP:11604"/>
        <dbReference type="ChEBI" id="CHEBI:15378"/>
        <dbReference type="ChEBI" id="CHEBI:29999"/>
        <dbReference type="ChEBI" id="CHEBI:30616"/>
        <dbReference type="ChEBI" id="CHEBI:83421"/>
        <dbReference type="ChEBI" id="CHEBI:456216"/>
        <dbReference type="EC" id="2.7.11.1"/>
    </reaction>
</comment>
<gene>
    <name evidence="10" type="ORF">MtrunA17_Chr6g0483911</name>
</gene>
<dbReference type="InterPro" id="IPR032872">
    <property type="entry name" value="WAK_assoc_C"/>
</dbReference>
<protein>
    <recommendedName>
        <fullName evidence="2">non-specific serine/threonine protein kinase</fullName>
        <ecNumber evidence="2">2.7.11.1</ecNumber>
    </recommendedName>
</protein>
<feature type="signal peptide" evidence="7">
    <location>
        <begin position="1"/>
        <end position="21"/>
    </location>
</feature>
<keyword evidence="10" id="KW-0675">Receptor</keyword>
<comment type="caution">
    <text evidence="10">The sequence shown here is derived from an EMBL/GenBank/DDBJ whole genome shotgun (WGS) entry which is preliminary data.</text>
</comment>
<evidence type="ECO:0000256" key="1">
    <source>
        <dbReference type="ARBA" id="ARBA00004167"/>
    </source>
</evidence>
<comment type="subcellular location">
    <subcellularLocation>
        <location evidence="1">Membrane</location>
        <topology evidence="1">Single-pass membrane protein</topology>
    </subcellularLocation>
</comment>
<dbReference type="AlphaFoldDB" id="A0A396HLJ3"/>
<evidence type="ECO:0000256" key="6">
    <source>
        <dbReference type="ARBA" id="ARBA00048679"/>
    </source>
</evidence>
<evidence type="ECO:0000313" key="11">
    <source>
        <dbReference type="Proteomes" id="UP000265566"/>
    </source>
</evidence>
<dbReference type="EMBL" id="PSQE01000006">
    <property type="protein sequence ID" value="RHN52754.1"/>
    <property type="molecule type" value="Genomic_DNA"/>
</dbReference>
<evidence type="ECO:0000256" key="4">
    <source>
        <dbReference type="ARBA" id="ARBA00023180"/>
    </source>
</evidence>
<keyword evidence="3 7" id="KW-0732">Signal</keyword>
<name>A0A396HLJ3_MEDTR</name>
<evidence type="ECO:0000313" key="10">
    <source>
        <dbReference type="EMBL" id="RHN52754.1"/>
    </source>
</evidence>
<evidence type="ECO:0000256" key="3">
    <source>
        <dbReference type="ARBA" id="ARBA00022729"/>
    </source>
</evidence>
<dbReference type="Gramene" id="rna37458">
    <property type="protein sequence ID" value="RHN52754.1"/>
    <property type="gene ID" value="gene37458"/>
</dbReference>
<keyword evidence="4" id="KW-0325">Glycoprotein</keyword>
<dbReference type="EC" id="2.7.11.1" evidence="2"/>
<sequence>MSKPLQTLFTLSIILITSCYADISNTSTLCPPSFCGNISIQYPFWIKSHTINPSDQLCGYPDFGLECSQDKAIITLPSDTYYVTNIDYDTYSITLVDIDILDQKCPRARKNVTLSNLPLSFSSLDLNLSFYFNCSSYPLSLDPIGCFELSNDEKLKSYVILASDEGEIGYDNWKCEEHVNVIVKSDELNDVVGGLINGFGSAMKKGFVLNWRKAEDCAQCEISGGYCGYNQSTKKSTCICGNGSVVAKSCKKGTLLLNCLISFFSSILESLSSHYLITCIYISHNLITCIYCCICIVKIV</sequence>
<evidence type="ECO:0000256" key="2">
    <source>
        <dbReference type="ARBA" id="ARBA00012513"/>
    </source>
</evidence>
<feature type="chain" id="PRO_5017266069" description="non-specific serine/threonine protein kinase" evidence="7">
    <location>
        <begin position="22"/>
        <end position="300"/>
    </location>
</feature>
<evidence type="ECO:0000256" key="5">
    <source>
        <dbReference type="ARBA" id="ARBA00047899"/>
    </source>
</evidence>
<dbReference type="InterPro" id="IPR025287">
    <property type="entry name" value="WAK_GUB"/>
</dbReference>
<dbReference type="PANTHER" id="PTHR33138">
    <property type="entry name" value="OS01G0690200 PROTEIN"/>
    <property type="match status" value="1"/>
</dbReference>
<keyword evidence="10" id="KW-0808">Transferase</keyword>
<keyword evidence="10" id="KW-0418">Kinase</keyword>
<dbReference type="PROSITE" id="PS51257">
    <property type="entry name" value="PROKAR_LIPOPROTEIN"/>
    <property type="match status" value="1"/>
</dbReference>
<reference evidence="11" key="1">
    <citation type="journal article" date="2018" name="Nat. Plants">
        <title>Whole-genome landscape of Medicago truncatula symbiotic genes.</title>
        <authorList>
            <person name="Pecrix Y."/>
            <person name="Staton S.E."/>
            <person name="Sallet E."/>
            <person name="Lelandais-Briere C."/>
            <person name="Moreau S."/>
            <person name="Carrere S."/>
            <person name="Blein T."/>
            <person name="Jardinaud M.F."/>
            <person name="Latrasse D."/>
            <person name="Zouine M."/>
            <person name="Zahm M."/>
            <person name="Kreplak J."/>
            <person name="Mayjonade B."/>
            <person name="Satge C."/>
            <person name="Perez M."/>
            <person name="Cauet S."/>
            <person name="Marande W."/>
            <person name="Chantry-Darmon C."/>
            <person name="Lopez-Roques C."/>
            <person name="Bouchez O."/>
            <person name="Berard A."/>
            <person name="Debelle F."/>
            <person name="Munos S."/>
            <person name="Bendahmane A."/>
            <person name="Berges H."/>
            <person name="Niebel A."/>
            <person name="Buitink J."/>
            <person name="Frugier F."/>
            <person name="Benhamed M."/>
            <person name="Crespi M."/>
            <person name="Gouzy J."/>
            <person name="Gamas P."/>
        </authorList>
    </citation>
    <scope>NUCLEOTIDE SEQUENCE [LARGE SCALE GENOMIC DNA]</scope>
    <source>
        <strain evidence="11">cv. Jemalong A17</strain>
    </source>
</reference>
<evidence type="ECO:0000256" key="7">
    <source>
        <dbReference type="SAM" id="SignalP"/>
    </source>
</evidence>
<dbReference type="Pfam" id="PF14380">
    <property type="entry name" value="WAK_assoc"/>
    <property type="match status" value="1"/>
</dbReference>
<dbReference type="GO" id="GO:0004674">
    <property type="term" value="F:protein serine/threonine kinase activity"/>
    <property type="evidence" value="ECO:0007669"/>
    <property type="project" value="UniProtKB-EC"/>
</dbReference>
<accession>A0A396HLJ3</accession>
<evidence type="ECO:0000259" key="8">
    <source>
        <dbReference type="Pfam" id="PF13947"/>
    </source>
</evidence>
<feature type="domain" description="Wall-associated receptor kinase C-terminal" evidence="9">
    <location>
        <begin position="158"/>
        <end position="242"/>
    </location>
</feature>
<proteinExistence type="predicted"/>
<dbReference type="PANTHER" id="PTHR33138:SF1">
    <property type="entry name" value="OS01G0113900 PROTEIN"/>
    <property type="match status" value="1"/>
</dbReference>